<gene>
    <name evidence="1" type="ORF">PSON_ATCC_30995.1.T0340291</name>
</gene>
<dbReference type="AlphaFoldDB" id="A0A8S1M6H0"/>
<organism evidence="1 2">
    <name type="scientific">Paramecium sonneborni</name>
    <dbReference type="NCBI Taxonomy" id="65129"/>
    <lineage>
        <taxon>Eukaryota</taxon>
        <taxon>Sar</taxon>
        <taxon>Alveolata</taxon>
        <taxon>Ciliophora</taxon>
        <taxon>Intramacronucleata</taxon>
        <taxon>Oligohymenophorea</taxon>
        <taxon>Peniculida</taxon>
        <taxon>Parameciidae</taxon>
        <taxon>Paramecium</taxon>
    </lineage>
</organism>
<sequence>MSSLKLHLQMVFFKPKFIGNTLTSKKRIKIINLVILYLLLNKIK</sequence>
<protein>
    <submittedName>
        <fullName evidence="1">Uncharacterized protein</fullName>
    </submittedName>
</protein>
<reference evidence="1" key="1">
    <citation type="submission" date="2021-01" db="EMBL/GenBank/DDBJ databases">
        <authorList>
            <consortium name="Genoscope - CEA"/>
            <person name="William W."/>
        </authorList>
    </citation>
    <scope>NUCLEOTIDE SEQUENCE</scope>
</reference>
<name>A0A8S1M6H0_9CILI</name>
<comment type="caution">
    <text evidence="1">The sequence shown here is derived from an EMBL/GenBank/DDBJ whole genome shotgun (WGS) entry which is preliminary data.</text>
</comment>
<proteinExistence type="predicted"/>
<dbReference type="Proteomes" id="UP000692954">
    <property type="component" value="Unassembled WGS sequence"/>
</dbReference>
<evidence type="ECO:0000313" key="1">
    <source>
        <dbReference type="EMBL" id="CAD8076268.1"/>
    </source>
</evidence>
<keyword evidence="2" id="KW-1185">Reference proteome</keyword>
<accession>A0A8S1M6H0</accession>
<dbReference type="EMBL" id="CAJJDN010000034">
    <property type="protein sequence ID" value="CAD8076268.1"/>
    <property type="molecule type" value="Genomic_DNA"/>
</dbReference>
<evidence type="ECO:0000313" key="2">
    <source>
        <dbReference type="Proteomes" id="UP000692954"/>
    </source>
</evidence>